<comment type="caution">
    <text evidence="8">The sequence shown here is derived from an EMBL/GenBank/DDBJ whole genome shotgun (WGS) entry which is preliminary data.</text>
</comment>
<dbReference type="AlphaFoldDB" id="A0A8H5JFX4"/>
<feature type="region of interest" description="Disordered" evidence="6">
    <location>
        <begin position="440"/>
        <end position="463"/>
    </location>
</feature>
<gene>
    <name evidence="8" type="ORF">FMEXI_1905</name>
</gene>
<dbReference type="GO" id="GO:0008270">
    <property type="term" value="F:zinc ion binding"/>
    <property type="evidence" value="ECO:0007669"/>
    <property type="project" value="InterPro"/>
</dbReference>
<dbReference type="InterPro" id="IPR007219">
    <property type="entry name" value="XnlR_reg_dom"/>
</dbReference>
<comment type="subcellular location">
    <subcellularLocation>
        <location evidence="1">Nucleus</location>
    </subcellularLocation>
</comment>
<dbReference type="PANTHER" id="PTHR47338:SF16">
    <property type="entry name" value="TRANSCRIPTION FACTOR, PUTATIVE (AFU_ORTHOLOGUE AFUA_2G09360)-RELATED"/>
    <property type="match status" value="1"/>
</dbReference>
<keyword evidence="5" id="KW-0539">Nucleus</keyword>
<keyword evidence="2" id="KW-0479">Metal-binding</keyword>
<proteinExistence type="predicted"/>
<dbReference type="GO" id="GO:0003677">
    <property type="term" value="F:DNA binding"/>
    <property type="evidence" value="ECO:0007669"/>
    <property type="project" value="InterPro"/>
</dbReference>
<evidence type="ECO:0000256" key="3">
    <source>
        <dbReference type="ARBA" id="ARBA00023015"/>
    </source>
</evidence>
<evidence type="ECO:0000313" key="8">
    <source>
        <dbReference type="EMBL" id="KAF5554623.1"/>
    </source>
</evidence>
<keyword evidence="4" id="KW-0804">Transcription</keyword>
<keyword evidence="3" id="KW-0805">Transcription regulation</keyword>
<dbReference type="GO" id="GO:0006351">
    <property type="term" value="P:DNA-templated transcription"/>
    <property type="evidence" value="ECO:0007669"/>
    <property type="project" value="InterPro"/>
</dbReference>
<dbReference type="CDD" id="cd12148">
    <property type="entry name" value="fungal_TF_MHR"/>
    <property type="match status" value="1"/>
</dbReference>
<dbReference type="GO" id="GO:0005634">
    <property type="term" value="C:nucleus"/>
    <property type="evidence" value="ECO:0007669"/>
    <property type="project" value="UniProtKB-SubCell"/>
</dbReference>
<evidence type="ECO:0000256" key="1">
    <source>
        <dbReference type="ARBA" id="ARBA00004123"/>
    </source>
</evidence>
<sequence>MPVSRASYELAPQPRAMITSPETNIDDIISPQVQWQLVDYYMVFIHDRPQSIFHQPTLKDELERKETDPGLLLAICSLACRFSDDPAVRDLEDCLTSASKMRLQANLEQYSLATIQTCILVANVCSANLNPKGEALYFGIAIRMAQIMRLPYGKLSENPALAETRRRVFWTLFMADRWCSSASGLPRQIQDNDYAVDLPIDENIFQQAEFSLFGSTSPSLGIWAYKIMLAKIFGHIQDFNRGNLGRGLRQEDFDAHVKVLADQLEDWESNLPLHIQLSEQNIREHCSKGLGGTFIDLHLGFHHYATLLFFNYLESRRLYSHNTLHYSQLCKSHAFKFSELLEISRERKGCEAVHAAVGHMAIVSSAVLVHVLLMGEMSELEAARSGLISNFKTLLKLKRFWPSLEKLDALVKSLETNSREMEGWMMRFLTEYAPPSDDFADADPAPTISTSSTRQGTTSNKDEFWHRNNTLTELLNGLR</sequence>
<feature type="compositionally biased region" description="Polar residues" evidence="6">
    <location>
        <begin position="447"/>
        <end position="459"/>
    </location>
</feature>
<dbReference type="PANTHER" id="PTHR47338">
    <property type="entry name" value="ZN(II)2CYS6 TRANSCRIPTION FACTOR (EUROFUNG)-RELATED"/>
    <property type="match status" value="1"/>
</dbReference>
<organism evidence="8 9">
    <name type="scientific">Fusarium mexicanum</name>
    <dbReference type="NCBI Taxonomy" id="751941"/>
    <lineage>
        <taxon>Eukaryota</taxon>
        <taxon>Fungi</taxon>
        <taxon>Dikarya</taxon>
        <taxon>Ascomycota</taxon>
        <taxon>Pezizomycotina</taxon>
        <taxon>Sordariomycetes</taxon>
        <taxon>Hypocreomycetidae</taxon>
        <taxon>Hypocreales</taxon>
        <taxon>Nectriaceae</taxon>
        <taxon>Fusarium</taxon>
        <taxon>Fusarium fujikuroi species complex</taxon>
    </lineage>
</organism>
<accession>A0A8H5JFX4</accession>
<keyword evidence="9" id="KW-1185">Reference proteome</keyword>
<name>A0A8H5JFX4_9HYPO</name>
<evidence type="ECO:0000259" key="7">
    <source>
        <dbReference type="SMART" id="SM00906"/>
    </source>
</evidence>
<evidence type="ECO:0000256" key="5">
    <source>
        <dbReference type="ARBA" id="ARBA00023242"/>
    </source>
</evidence>
<dbReference type="InterPro" id="IPR050815">
    <property type="entry name" value="TF_fung"/>
</dbReference>
<feature type="domain" description="Xylanolytic transcriptional activator regulatory" evidence="7">
    <location>
        <begin position="134"/>
        <end position="205"/>
    </location>
</feature>
<dbReference type="Pfam" id="PF04082">
    <property type="entry name" value="Fungal_trans"/>
    <property type="match status" value="1"/>
</dbReference>
<dbReference type="SMART" id="SM00906">
    <property type="entry name" value="Fungal_trans"/>
    <property type="match status" value="1"/>
</dbReference>
<dbReference type="Proteomes" id="UP000522262">
    <property type="component" value="Unassembled WGS sequence"/>
</dbReference>
<evidence type="ECO:0000256" key="2">
    <source>
        <dbReference type="ARBA" id="ARBA00022723"/>
    </source>
</evidence>
<evidence type="ECO:0000313" key="9">
    <source>
        <dbReference type="Proteomes" id="UP000522262"/>
    </source>
</evidence>
<reference evidence="8 9" key="1">
    <citation type="submission" date="2020-05" db="EMBL/GenBank/DDBJ databases">
        <title>Identification and distribution of gene clusters putatively required for synthesis of sphingolipid metabolism inhibitors in phylogenetically diverse species of the filamentous fungus Fusarium.</title>
        <authorList>
            <person name="Kim H.-S."/>
            <person name="Busman M."/>
            <person name="Brown D.W."/>
            <person name="Divon H."/>
            <person name="Uhlig S."/>
            <person name="Proctor R.H."/>
        </authorList>
    </citation>
    <scope>NUCLEOTIDE SEQUENCE [LARGE SCALE GENOMIC DNA]</scope>
    <source>
        <strain evidence="8 9">NRRL 53147</strain>
    </source>
</reference>
<protein>
    <recommendedName>
        <fullName evidence="7">Xylanolytic transcriptional activator regulatory domain-containing protein</fullName>
    </recommendedName>
</protein>
<evidence type="ECO:0000256" key="4">
    <source>
        <dbReference type="ARBA" id="ARBA00023163"/>
    </source>
</evidence>
<dbReference type="GO" id="GO:0000981">
    <property type="term" value="F:DNA-binding transcription factor activity, RNA polymerase II-specific"/>
    <property type="evidence" value="ECO:0007669"/>
    <property type="project" value="InterPro"/>
</dbReference>
<evidence type="ECO:0000256" key="6">
    <source>
        <dbReference type="SAM" id="MobiDB-lite"/>
    </source>
</evidence>
<dbReference type="EMBL" id="JAAOAM010000041">
    <property type="protein sequence ID" value="KAF5554623.1"/>
    <property type="molecule type" value="Genomic_DNA"/>
</dbReference>